<dbReference type="CDD" id="cd01948">
    <property type="entry name" value="EAL"/>
    <property type="match status" value="1"/>
</dbReference>
<organism evidence="6">
    <name type="scientific">Rhodopseudomonas palustris (strain ATCC BAA-98 / CGA009)</name>
    <dbReference type="NCBI Taxonomy" id="258594"/>
    <lineage>
        <taxon>Bacteria</taxon>
        <taxon>Pseudomonadati</taxon>
        <taxon>Pseudomonadota</taxon>
        <taxon>Alphaproteobacteria</taxon>
        <taxon>Hyphomicrobiales</taxon>
        <taxon>Nitrobacteraceae</taxon>
        <taxon>Rhodopseudomonas</taxon>
    </lineage>
</organism>
<keyword evidence="2" id="KW-0732">Signal</keyword>
<dbReference type="Pfam" id="PF00990">
    <property type="entry name" value="GGDEF"/>
    <property type="match status" value="1"/>
</dbReference>
<protein>
    <submittedName>
        <fullName evidence="6">Diguanylate cyclase (GGDEF)/phosphodiesterase (EAL) with PAS domains</fullName>
    </submittedName>
</protein>
<evidence type="ECO:0000259" key="4">
    <source>
        <dbReference type="PROSITE" id="PS50883"/>
    </source>
</evidence>
<dbReference type="CDD" id="cd00130">
    <property type="entry name" value="PAS"/>
    <property type="match status" value="2"/>
</dbReference>
<feature type="domain" description="GGDEF" evidence="5">
    <location>
        <begin position="505"/>
        <end position="636"/>
    </location>
</feature>
<dbReference type="Gene3D" id="3.20.20.450">
    <property type="entry name" value="EAL domain"/>
    <property type="match status" value="1"/>
</dbReference>
<dbReference type="InterPro" id="IPR035919">
    <property type="entry name" value="EAL_sf"/>
</dbReference>
<dbReference type="SMART" id="SM00052">
    <property type="entry name" value="EAL"/>
    <property type="match status" value="1"/>
</dbReference>
<dbReference type="Pfam" id="PF12860">
    <property type="entry name" value="PAS_7"/>
    <property type="match status" value="1"/>
</dbReference>
<keyword evidence="1" id="KW-0812">Transmembrane</keyword>
<evidence type="ECO:0000259" key="5">
    <source>
        <dbReference type="PROSITE" id="PS50887"/>
    </source>
</evidence>
<dbReference type="SUPFAM" id="SSF55073">
    <property type="entry name" value="Nucleotide cyclase"/>
    <property type="match status" value="1"/>
</dbReference>
<dbReference type="STRING" id="258594.RPA4167"/>
<dbReference type="SUPFAM" id="SSF141868">
    <property type="entry name" value="EAL domain-like"/>
    <property type="match status" value="1"/>
</dbReference>
<evidence type="ECO:0000256" key="2">
    <source>
        <dbReference type="SAM" id="SignalP"/>
    </source>
</evidence>
<feature type="signal peptide" evidence="2">
    <location>
        <begin position="1"/>
        <end position="48"/>
    </location>
</feature>
<dbReference type="PANTHER" id="PTHR44757:SF2">
    <property type="entry name" value="BIOFILM ARCHITECTURE MAINTENANCE PROTEIN MBAA"/>
    <property type="match status" value="1"/>
</dbReference>
<dbReference type="CDD" id="cd01949">
    <property type="entry name" value="GGDEF"/>
    <property type="match status" value="1"/>
</dbReference>
<feature type="domain" description="EAL" evidence="4">
    <location>
        <begin position="645"/>
        <end position="899"/>
    </location>
</feature>
<dbReference type="eggNOG" id="COG5001">
    <property type="taxonomic scope" value="Bacteria"/>
</dbReference>
<dbReference type="PROSITE" id="PS50112">
    <property type="entry name" value="PAS"/>
    <property type="match status" value="1"/>
</dbReference>
<dbReference type="SMART" id="SM00091">
    <property type="entry name" value="PAS"/>
    <property type="match status" value="3"/>
</dbReference>
<keyword evidence="1" id="KW-1133">Transmembrane helix</keyword>
<dbReference type="InterPro" id="IPR035965">
    <property type="entry name" value="PAS-like_dom_sf"/>
</dbReference>
<sequence length="912" mass="99708">MFTCSKHLLHQTPIAISGCCMTARIRKAGRGAACAALSTCLFSAAANAAPGFVPASYIGSIEPEILWELLIGGFVVAAFTCATALWATSMLRKQRRAHRRKNILVDSVLNKLQQGVVIADASGRIVFCNDRYLAMYDLTRAEVTPGMPGRDLLALRRARGMLDLTNDEFYRNAGLPQGYVAELPDGRCIQVKFSRLANGGTIATHDDCSELRRMSKELSTTKQFLESVIDNIPVCVAAKSIEDGRYILANRAFETLSGLSRDKIIGATADQLYPARSAASIREADQSALQSITGAFQSELTVELGRGDRILASNRVVARNEHGEPEFLIALFEDITNRRALSVELEKTKRFLELVIDNIPVALTVQNTADGRYMLANRGAEIILNRRREDATGLTTGEIFNAKEARLIAERDELAIRKGGLVVEEHPISTAGGLRLFVTRRMTVTDEADQAHYLIKTHVDVTDRRQTEARMAHMAYHDGLTDLPNRDAFLKSLTQMIEACDNAVDEFAVLSVDLDGLKEINDVFGHAIGDKLLIEVARRIEWASRGGVVARLSGDEFGLIIDGPQPAAARDLASMVAKALAPGFVIDGKTVRIGVTTGVALFPANGTDAASLLANAGAALFRAKAKARGSVTVFEPEMDMQIRDRRVLHQDLSNAIRNGEMSLYYQPQASSTKRVGNNDIVGFEALTRWRHPTRGFVPPSEFIPLAEESGLIVELGEWILREACRQAASWARPLQVAVNLSPAQFLNTDLVAFVHEVLLQTGLEPGRLELEITEGVLIEDFDRGLSLLRRLKALGVRVSMDDFGSGYSSLTYLQAFPFDKIKIDRAFIMNLGRNPQSAAIVRAVIGLGHGLGVTLVAEGVETQDQLDFLVDESCDAVQGYLIGKPAPIDQYRWLVGLDALEDRAPARAREAG</sequence>
<dbReference type="PROSITE" id="PS50883">
    <property type="entry name" value="EAL"/>
    <property type="match status" value="1"/>
</dbReference>
<proteinExistence type="predicted"/>
<dbReference type="InterPro" id="IPR000014">
    <property type="entry name" value="PAS"/>
</dbReference>
<keyword evidence="1" id="KW-0472">Membrane</keyword>
<feature type="transmembrane region" description="Helical" evidence="1">
    <location>
        <begin position="65"/>
        <end position="91"/>
    </location>
</feature>
<dbReference type="EMBL" id="BX572606">
    <property type="protein sequence ID" value="CAE29608.1"/>
    <property type="molecule type" value="Genomic_DNA"/>
</dbReference>
<dbReference type="Gene3D" id="3.30.450.20">
    <property type="entry name" value="PAS domain"/>
    <property type="match status" value="3"/>
</dbReference>
<dbReference type="NCBIfam" id="TIGR00254">
    <property type="entry name" value="GGDEF"/>
    <property type="match status" value="1"/>
</dbReference>
<dbReference type="PROSITE" id="PS50887">
    <property type="entry name" value="GGDEF"/>
    <property type="match status" value="1"/>
</dbReference>
<dbReference type="InterPro" id="IPR052155">
    <property type="entry name" value="Biofilm_reg_signaling"/>
</dbReference>
<dbReference type="Pfam" id="PF00563">
    <property type="entry name" value="EAL"/>
    <property type="match status" value="1"/>
</dbReference>
<dbReference type="HOGENOM" id="CLU_000445_70_25_5"/>
<dbReference type="SMART" id="SM00267">
    <property type="entry name" value="GGDEF"/>
    <property type="match status" value="1"/>
</dbReference>
<gene>
    <name evidence="6" type="ordered locus">RPA4167</name>
</gene>
<evidence type="ECO:0000256" key="1">
    <source>
        <dbReference type="SAM" id="Phobius"/>
    </source>
</evidence>
<evidence type="ECO:0000259" key="3">
    <source>
        <dbReference type="PROSITE" id="PS50112"/>
    </source>
</evidence>
<accession>Q6N283</accession>
<dbReference type="eggNOG" id="COG3829">
    <property type="taxonomic scope" value="Bacteria"/>
</dbReference>
<dbReference type="Pfam" id="PF08448">
    <property type="entry name" value="PAS_4"/>
    <property type="match status" value="2"/>
</dbReference>
<dbReference type="InterPro" id="IPR000160">
    <property type="entry name" value="GGDEF_dom"/>
</dbReference>
<dbReference type="NCBIfam" id="TIGR00229">
    <property type="entry name" value="sensory_box"/>
    <property type="match status" value="1"/>
</dbReference>
<dbReference type="Gene3D" id="3.30.70.270">
    <property type="match status" value="1"/>
</dbReference>
<dbReference type="InterPro" id="IPR001633">
    <property type="entry name" value="EAL_dom"/>
</dbReference>
<dbReference type="InterPro" id="IPR029787">
    <property type="entry name" value="Nucleotide_cyclase"/>
</dbReference>
<reference evidence="6" key="1">
    <citation type="journal article" date="2004" name="Nat. Biotechnol.">
        <title>Complete genome sequence of the metabolically versatile photosynthetic bacterium Rhodopseudomonas palustris.</title>
        <authorList>
            <person name="Larimer F.W."/>
            <person name="Chain P."/>
            <person name="Hauser L."/>
            <person name="Lamerdin J."/>
            <person name="Malfatti S."/>
            <person name="Do L."/>
            <person name="Land M.L."/>
            <person name="Pelletier D.A."/>
            <person name="Beatty J.T."/>
            <person name="Lang A.S."/>
            <person name="Tabita F.R."/>
            <person name="Gibson J.L."/>
            <person name="Hanson T.E."/>
            <person name="Bobst C."/>
            <person name="Torres J.L."/>
            <person name="Peres C."/>
            <person name="Harrison F.H."/>
            <person name="Gibson J."/>
            <person name="Harwood C.S."/>
        </authorList>
    </citation>
    <scope>NUCLEOTIDE SEQUENCE [LARGE SCALE GENOMIC DNA]</scope>
    <source>
        <strain evidence="6">CGA009</strain>
    </source>
</reference>
<evidence type="ECO:0000313" key="6">
    <source>
        <dbReference type="EMBL" id="CAE29608.1"/>
    </source>
</evidence>
<dbReference type="PhylomeDB" id="Q6N283"/>
<dbReference type="InterPro" id="IPR013656">
    <property type="entry name" value="PAS_4"/>
</dbReference>
<dbReference type="PROSITE" id="PS51257">
    <property type="entry name" value="PROKAR_LIPOPROTEIN"/>
    <property type="match status" value="1"/>
</dbReference>
<name>Q6N283_RHOPA</name>
<dbReference type="AlphaFoldDB" id="Q6N283"/>
<dbReference type="InterPro" id="IPR043128">
    <property type="entry name" value="Rev_trsase/Diguanyl_cyclase"/>
</dbReference>
<dbReference type="PANTHER" id="PTHR44757">
    <property type="entry name" value="DIGUANYLATE CYCLASE DGCP"/>
    <property type="match status" value="1"/>
</dbReference>
<dbReference type="SUPFAM" id="SSF55785">
    <property type="entry name" value="PYP-like sensor domain (PAS domain)"/>
    <property type="match status" value="3"/>
</dbReference>
<feature type="chain" id="PRO_5004277004" evidence="2">
    <location>
        <begin position="49"/>
        <end position="912"/>
    </location>
</feature>
<feature type="domain" description="PAS" evidence="3">
    <location>
        <begin position="221"/>
        <end position="292"/>
    </location>
</feature>